<proteinExistence type="predicted"/>
<dbReference type="GO" id="GO:0004222">
    <property type="term" value="F:metalloendopeptidase activity"/>
    <property type="evidence" value="ECO:0007669"/>
    <property type="project" value="InterPro"/>
</dbReference>
<comment type="caution">
    <text evidence="3">The sequence shown here is derived from an EMBL/GenBank/DDBJ whole genome shotgun (WGS) entry which is preliminary data.</text>
</comment>
<dbReference type="InterPro" id="IPR024079">
    <property type="entry name" value="MetalloPept_cat_dom_sf"/>
</dbReference>
<dbReference type="AlphaFoldDB" id="A0AAN5IDK0"/>
<dbReference type="Gene3D" id="3.40.390.10">
    <property type="entry name" value="Collagenase (Catalytic Domain)"/>
    <property type="match status" value="1"/>
</dbReference>
<evidence type="ECO:0000313" key="4">
    <source>
        <dbReference type="Proteomes" id="UP001328107"/>
    </source>
</evidence>
<evidence type="ECO:0000313" key="3">
    <source>
        <dbReference type="EMBL" id="GMR62368.1"/>
    </source>
</evidence>
<feature type="signal peptide" evidence="1">
    <location>
        <begin position="1"/>
        <end position="15"/>
    </location>
</feature>
<reference evidence="4" key="1">
    <citation type="submission" date="2022-10" db="EMBL/GenBank/DDBJ databases">
        <title>Genome assembly of Pristionchus species.</title>
        <authorList>
            <person name="Yoshida K."/>
            <person name="Sommer R.J."/>
        </authorList>
    </citation>
    <scope>NUCLEOTIDE SEQUENCE [LARGE SCALE GENOMIC DNA]</scope>
    <source>
        <strain evidence="4">RS5460</strain>
    </source>
</reference>
<dbReference type="GO" id="GO:0005886">
    <property type="term" value="C:plasma membrane"/>
    <property type="evidence" value="ECO:0007669"/>
    <property type="project" value="TreeGrafter"/>
</dbReference>
<dbReference type="Pfam" id="PF01431">
    <property type="entry name" value="Peptidase_M13"/>
    <property type="match status" value="1"/>
</dbReference>
<dbReference type="InterPro" id="IPR000718">
    <property type="entry name" value="Peptidase_M13"/>
</dbReference>
<dbReference type="InterPro" id="IPR018497">
    <property type="entry name" value="Peptidase_M13_C"/>
</dbReference>
<feature type="domain" description="Peptidase M13 C-terminal" evidence="2">
    <location>
        <begin position="334"/>
        <end position="508"/>
    </location>
</feature>
<keyword evidence="1" id="KW-0732">Signal</keyword>
<gene>
    <name evidence="3" type="ORF">PMAYCL1PPCAC_32563</name>
</gene>
<feature type="chain" id="PRO_5042974765" description="Peptidase M13 C-terminal domain-containing protein" evidence="1">
    <location>
        <begin position="16"/>
        <end position="544"/>
    </location>
</feature>
<protein>
    <recommendedName>
        <fullName evidence="2">Peptidase M13 C-terminal domain-containing protein</fullName>
    </recommendedName>
</protein>
<accession>A0AAN5IDK0</accession>
<dbReference type="PROSITE" id="PS51885">
    <property type="entry name" value="NEPRILYSIN"/>
    <property type="match status" value="1"/>
</dbReference>
<organism evidence="3 4">
    <name type="scientific">Pristionchus mayeri</name>
    <dbReference type="NCBI Taxonomy" id="1317129"/>
    <lineage>
        <taxon>Eukaryota</taxon>
        <taxon>Metazoa</taxon>
        <taxon>Ecdysozoa</taxon>
        <taxon>Nematoda</taxon>
        <taxon>Chromadorea</taxon>
        <taxon>Rhabditida</taxon>
        <taxon>Rhabditina</taxon>
        <taxon>Diplogasteromorpha</taxon>
        <taxon>Diplogasteroidea</taxon>
        <taxon>Neodiplogasteridae</taxon>
        <taxon>Pristionchus</taxon>
    </lineage>
</organism>
<name>A0AAN5IDK0_9BILA</name>
<dbReference type="PANTHER" id="PTHR11733:SF208">
    <property type="entry name" value="PEPTIDASE M13 C-TERMINAL DOMAIN-CONTAINING PROTEIN"/>
    <property type="match status" value="1"/>
</dbReference>
<keyword evidence="4" id="KW-1185">Reference proteome</keyword>
<sequence length="544" mass="62559">MLLLLILPLFSSSRADFASDHVHNFLNESVAPCDNFYRHVCSMGMGVNDTVAKKSAKYYQDMASRLQSRSANNPIMNDIAEARADLNCTFDDDVYSNLLQERCASDFDCYFDEFLYFFKLFNKTKENVDDSLKYYSTHGNKTSRSIQQSVRATSKMVELLYQNSDFNKTKSFNSSVSTYVLLNDRLFVMEVLNANDTASRVGLEKVHNLTKQIRDIIRNTFQETPWMRRANEFGFTILGQYLEILDELTILTDFDCLDRNLTTLRRINHDMTERYFENSPRRTGCTWFDVVHAFNTTDMQLDAKYTSYEDQVNYFRVATTFSYNAFNFVEASIIAILGPTFYPLVENSTETTQIAFAGDIIGHEMYHSFITEALPNRSEEYRNEADCLTQHYNQSCQLFAEGECNSGPKTLSEDGPDVEGLRAAFELLKKEYTDEQLKEFDYPDLKITREQNFFYSAAMRSCADIANGVYREHSPDNIRVNALYSQMPEFTRAFGCKPDDLLYSEEDRVCYLFGKKSTGKNANSTINELKKTKGPAALDSIDNL</sequence>
<dbReference type="SUPFAM" id="SSF55486">
    <property type="entry name" value="Metalloproteases ('zincins'), catalytic domain"/>
    <property type="match status" value="1"/>
</dbReference>
<dbReference type="Proteomes" id="UP001328107">
    <property type="component" value="Unassembled WGS sequence"/>
</dbReference>
<evidence type="ECO:0000259" key="2">
    <source>
        <dbReference type="Pfam" id="PF01431"/>
    </source>
</evidence>
<dbReference type="GO" id="GO:0016485">
    <property type="term" value="P:protein processing"/>
    <property type="evidence" value="ECO:0007669"/>
    <property type="project" value="TreeGrafter"/>
</dbReference>
<feature type="non-terminal residue" evidence="3">
    <location>
        <position position="544"/>
    </location>
</feature>
<dbReference type="EMBL" id="BTRK01000006">
    <property type="protein sequence ID" value="GMR62368.1"/>
    <property type="molecule type" value="Genomic_DNA"/>
</dbReference>
<evidence type="ECO:0000256" key="1">
    <source>
        <dbReference type="SAM" id="SignalP"/>
    </source>
</evidence>
<dbReference type="PANTHER" id="PTHR11733">
    <property type="entry name" value="ZINC METALLOPROTEASE FAMILY M13 NEPRILYSIN-RELATED"/>
    <property type="match status" value="1"/>
</dbReference>